<accession>A0A382AXF1</accession>
<name>A0A382AXF1_9ZZZZ</name>
<sequence>MFYFTRAAAGAGVPFGLAEDFGRAAIWIAGSGLDPSGITANALHELECGHSCLKASLTEVNKEILLTAEGGKQLSAIQAGAALCDLISAQPENPKNMQSIVAENVDCPFLVCAAIGSANYDGWEISWPASEEIPCSVLICEDGSWKSSWNGREIPEQVAAADVKILTVNNREEYYDKWDGKTVYSGNNKKQLLETGVPVYESWSVIYSYFTRCLVPSTEESRKTGAGAGLVDTD</sequence>
<gene>
    <name evidence="1" type="ORF">METZ01_LOCUS158537</name>
</gene>
<dbReference type="AlphaFoldDB" id="A0A382AXF1"/>
<reference evidence="1" key="1">
    <citation type="submission" date="2018-05" db="EMBL/GenBank/DDBJ databases">
        <authorList>
            <person name="Lanie J.A."/>
            <person name="Ng W.-L."/>
            <person name="Kazmierczak K.M."/>
            <person name="Andrzejewski T.M."/>
            <person name="Davidsen T.M."/>
            <person name="Wayne K.J."/>
            <person name="Tettelin H."/>
            <person name="Glass J.I."/>
            <person name="Rusch D."/>
            <person name="Podicherti R."/>
            <person name="Tsui H.-C.T."/>
            <person name="Winkler M.E."/>
        </authorList>
    </citation>
    <scope>NUCLEOTIDE SEQUENCE</scope>
</reference>
<evidence type="ECO:0008006" key="2">
    <source>
        <dbReference type="Google" id="ProtNLM"/>
    </source>
</evidence>
<organism evidence="1">
    <name type="scientific">marine metagenome</name>
    <dbReference type="NCBI Taxonomy" id="408172"/>
    <lineage>
        <taxon>unclassified sequences</taxon>
        <taxon>metagenomes</taxon>
        <taxon>ecological metagenomes</taxon>
    </lineage>
</organism>
<protein>
    <recommendedName>
        <fullName evidence="2">DUF3726 domain-containing protein</fullName>
    </recommendedName>
</protein>
<dbReference type="EMBL" id="UINC01027073">
    <property type="protein sequence ID" value="SVB05683.1"/>
    <property type="molecule type" value="Genomic_DNA"/>
</dbReference>
<evidence type="ECO:0000313" key="1">
    <source>
        <dbReference type="EMBL" id="SVB05683.1"/>
    </source>
</evidence>
<proteinExistence type="predicted"/>